<dbReference type="PANTHER" id="PTHR36174">
    <property type="entry name" value="LIPID II:GLYCINE GLYCYLTRANSFERASE"/>
    <property type="match status" value="1"/>
</dbReference>
<protein>
    <recommendedName>
        <fullName evidence="7">BioF2-like acetyltransferase domain-containing protein</fullName>
    </recommendedName>
</protein>
<dbReference type="Proteomes" id="UP000176191">
    <property type="component" value="Unassembled WGS sequence"/>
</dbReference>
<keyword evidence="6" id="KW-0961">Cell wall biogenesis/degradation</keyword>
<keyword evidence="4" id="KW-0573">Peptidoglycan synthesis</keyword>
<keyword evidence="2" id="KW-0808">Transferase</keyword>
<dbReference type="EMBL" id="MFAK01000021">
    <property type="protein sequence ID" value="OGD74928.1"/>
    <property type="molecule type" value="Genomic_DNA"/>
</dbReference>
<dbReference type="InterPro" id="IPR003447">
    <property type="entry name" value="FEMABX"/>
</dbReference>
<evidence type="ECO:0000256" key="3">
    <source>
        <dbReference type="ARBA" id="ARBA00022960"/>
    </source>
</evidence>
<evidence type="ECO:0000313" key="9">
    <source>
        <dbReference type="Proteomes" id="UP000176191"/>
    </source>
</evidence>
<evidence type="ECO:0000256" key="2">
    <source>
        <dbReference type="ARBA" id="ARBA00022679"/>
    </source>
</evidence>
<evidence type="ECO:0000256" key="1">
    <source>
        <dbReference type="ARBA" id="ARBA00009943"/>
    </source>
</evidence>
<keyword evidence="3" id="KW-0133">Cell shape</keyword>
<evidence type="ECO:0000256" key="5">
    <source>
        <dbReference type="ARBA" id="ARBA00023315"/>
    </source>
</evidence>
<dbReference type="InterPro" id="IPR038740">
    <property type="entry name" value="BioF2-like_GNAT_dom"/>
</dbReference>
<dbReference type="SUPFAM" id="SSF55729">
    <property type="entry name" value="Acyl-CoA N-acyltransferases (Nat)"/>
    <property type="match status" value="2"/>
</dbReference>
<accession>A0A1F5F5K6</accession>
<reference evidence="8 9" key="1">
    <citation type="journal article" date="2016" name="Nat. Commun.">
        <title>Thousands of microbial genomes shed light on interconnected biogeochemical processes in an aquifer system.</title>
        <authorList>
            <person name="Anantharaman K."/>
            <person name="Brown C.T."/>
            <person name="Hug L.A."/>
            <person name="Sharon I."/>
            <person name="Castelle C.J."/>
            <person name="Probst A.J."/>
            <person name="Thomas B.C."/>
            <person name="Singh A."/>
            <person name="Wilkins M.J."/>
            <person name="Karaoz U."/>
            <person name="Brodie E.L."/>
            <person name="Williams K.H."/>
            <person name="Hubbard S.S."/>
            <person name="Banfield J.F."/>
        </authorList>
    </citation>
    <scope>NUCLEOTIDE SEQUENCE [LARGE SCALE GENOMIC DNA]</scope>
</reference>
<evidence type="ECO:0000259" key="7">
    <source>
        <dbReference type="Pfam" id="PF13480"/>
    </source>
</evidence>
<sequence>MVTRRAWNKQVDHPLQTWEWGEFREKTGVKVVRTDGMQVTIHPIPHTLWNVGYYPKGGKIEKKTVTVLKKIAQENKCLLIKCEPKVEIKESGIRKQELVKLGFVPGRPLFTKYNFVLDVTPSEETLLSQMKQKTRYNIKVAQKAGVTVGIDNSKAAFDRYLELTAETTKRQGFYAHSEEYHHKMWETLNPLGIAQLLVAKYRGEIITAWVLFKFKDTLYYPYGASTREHREVMANNLVMWEAIRLAKKWKLKYLDMWGALGIEPDKNDPWYGFHNFKAGYGARHVEYIGTWDYIAVPWLYWMYRWGENIRWWILRLLK</sequence>
<dbReference type="GO" id="GO:0071555">
    <property type="term" value="P:cell wall organization"/>
    <property type="evidence" value="ECO:0007669"/>
    <property type="project" value="UniProtKB-KW"/>
</dbReference>
<feature type="domain" description="BioF2-like acetyltransferase" evidence="7">
    <location>
        <begin position="130"/>
        <end position="258"/>
    </location>
</feature>
<comment type="similarity">
    <text evidence="1">Belongs to the FemABX family.</text>
</comment>
<proteinExistence type="inferred from homology"/>
<dbReference type="GO" id="GO:0016755">
    <property type="term" value="F:aminoacyltransferase activity"/>
    <property type="evidence" value="ECO:0007669"/>
    <property type="project" value="InterPro"/>
</dbReference>
<dbReference type="GO" id="GO:0008360">
    <property type="term" value="P:regulation of cell shape"/>
    <property type="evidence" value="ECO:0007669"/>
    <property type="project" value="UniProtKB-KW"/>
</dbReference>
<dbReference type="GO" id="GO:0009252">
    <property type="term" value="P:peptidoglycan biosynthetic process"/>
    <property type="evidence" value="ECO:0007669"/>
    <property type="project" value="UniProtKB-KW"/>
</dbReference>
<dbReference type="PROSITE" id="PS51191">
    <property type="entry name" value="FEMABX"/>
    <property type="match status" value="1"/>
</dbReference>
<name>A0A1F5F5K6_9BACT</name>
<dbReference type="AlphaFoldDB" id="A0A1F5F5K6"/>
<dbReference type="InterPro" id="IPR016181">
    <property type="entry name" value="Acyl_CoA_acyltransferase"/>
</dbReference>
<evidence type="ECO:0000256" key="4">
    <source>
        <dbReference type="ARBA" id="ARBA00022984"/>
    </source>
</evidence>
<evidence type="ECO:0000256" key="6">
    <source>
        <dbReference type="ARBA" id="ARBA00023316"/>
    </source>
</evidence>
<dbReference type="InterPro" id="IPR050644">
    <property type="entry name" value="PG_Glycine_Bridge_Synth"/>
</dbReference>
<gene>
    <name evidence="8" type="ORF">A2228_01815</name>
</gene>
<evidence type="ECO:0000313" key="8">
    <source>
        <dbReference type="EMBL" id="OGD74928.1"/>
    </source>
</evidence>
<comment type="caution">
    <text evidence="8">The sequence shown here is derived from an EMBL/GenBank/DDBJ whole genome shotgun (WGS) entry which is preliminary data.</text>
</comment>
<dbReference type="Pfam" id="PF13480">
    <property type="entry name" value="Acetyltransf_6"/>
    <property type="match status" value="1"/>
</dbReference>
<organism evidence="8 9">
    <name type="scientific">Candidatus Collierbacteria bacterium RIFOXYA2_FULL_46_10</name>
    <dbReference type="NCBI Taxonomy" id="1817726"/>
    <lineage>
        <taxon>Bacteria</taxon>
        <taxon>Candidatus Collieribacteriota</taxon>
    </lineage>
</organism>
<dbReference type="Gene3D" id="3.40.630.30">
    <property type="match status" value="2"/>
</dbReference>
<keyword evidence="5" id="KW-0012">Acyltransferase</keyword>
<dbReference type="PANTHER" id="PTHR36174:SF1">
    <property type="entry name" value="LIPID II:GLYCINE GLYCYLTRANSFERASE"/>
    <property type="match status" value="1"/>
</dbReference>